<dbReference type="Gene3D" id="3.30.980.10">
    <property type="entry name" value="Threonyl-trna Synthetase, Chain A, domain 2"/>
    <property type="match status" value="1"/>
</dbReference>
<keyword evidence="2" id="KW-0418">Kinase</keyword>
<sequence>MSEKMYRVQAGTVTKEYPAGTPYGEIVREIPTENGLPVLLVMANGQLRELHKRLKEDCTLSPVTVADRIGQDTYRRSLNLLFLKAVYDVTGKDIHRHAVLLFSNGNGYYYRLPGTEVTPELADAVKKRMRELADLKLPIRKETVSLGKARKFFRDSDMREKDRLFRYRRSSNVNLYLLEDYKNYFYGYMVWNTGYLSVFDVTTYENGLVLVLPEFSRPQALCPFTPSPKLFQVQKQAEDWGRQMGIRGVADLNETICRGEMGHKMLVAEALQESSIARIAEQICARDKVKFVLIAGPSSSGKTTFSRRLSIQLTAHGKRPHPLSLDNFYRNRSECPRDEEGNYDFECLEALDLPLIRQTLERLIEGQEVPLPRFDFITGERKYPGDKLKLQDGDILVLEGIHGLNAKLSDFLPDEAKFLIYISALTQLNVDEHNHISTTDGRLLRRIVRDYRTRGTSAQESIRMWPSVRRGENNYIFPHQENADAIFNSALIYEFSILKLYAEPLLFHIPENAPEYPEANRLLKFLDYFLGYPSGDVPENSILREFIGGSCFDV</sequence>
<dbReference type="SUPFAM" id="SSF55186">
    <property type="entry name" value="ThrRS/AlaRS common domain"/>
    <property type="match status" value="1"/>
</dbReference>
<dbReference type="Pfam" id="PF00485">
    <property type="entry name" value="PRK"/>
    <property type="match status" value="1"/>
</dbReference>
<keyword evidence="3" id="KW-1185">Reference proteome</keyword>
<protein>
    <submittedName>
        <fullName evidence="2">Nucleoside kinase</fullName>
    </submittedName>
</protein>
<gene>
    <name evidence="2" type="ORF">FYJ60_00230</name>
</gene>
<reference evidence="2 3" key="1">
    <citation type="submission" date="2019-08" db="EMBL/GenBank/DDBJ databases">
        <title>In-depth cultivation of the pig gut microbiome towards novel bacterial diversity and tailored functional studies.</title>
        <authorList>
            <person name="Wylensek D."/>
            <person name="Hitch T.C.A."/>
            <person name="Clavel T."/>
        </authorList>
    </citation>
    <scope>NUCLEOTIDE SEQUENCE [LARGE SCALE GENOMIC DNA]</scope>
    <source>
        <strain evidence="2 3">Oil+RF-744-WCA-WT-13</strain>
    </source>
</reference>
<dbReference type="Proteomes" id="UP000466864">
    <property type="component" value="Unassembled WGS sequence"/>
</dbReference>
<dbReference type="InterPro" id="IPR006083">
    <property type="entry name" value="PRK/URK"/>
</dbReference>
<dbReference type="InterPro" id="IPR027417">
    <property type="entry name" value="P-loop_NTPase"/>
</dbReference>
<dbReference type="GO" id="GO:0005524">
    <property type="term" value="F:ATP binding"/>
    <property type="evidence" value="ECO:0007669"/>
    <property type="project" value="InterPro"/>
</dbReference>
<accession>A0A7X2P5V7</accession>
<dbReference type="EMBL" id="VUMV01000001">
    <property type="protein sequence ID" value="MST80764.1"/>
    <property type="molecule type" value="Genomic_DNA"/>
</dbReference>
<evidence type="ECO:0000259" key="1">
    <source>
        <dbReference type="Pfam" id="PF00485"/>
    </source>
</evidence>
<organism evidence="2 3">
    <name type="scientific">Bilifractor porci</name>
    <dbReference type="NCBI Taxonomy" id="2606636"/>
    <lineage>
        <taxon>Bacteria</taxon>
        <taxon>Bacillati</taxon>
        <taxon>Bacillota</taxon>
        <taxon>Clostridia</taxon>
        <taxon>Lachnospirales</taxon>
        <taxon>Lachnospiraceae</taxon>
        <taxon>Bilifractor</taxon>
    </lineage>
</organism>
<dbReference type="RefSeq" id="WP_154456585.1">
    <property type="nucleotide sequence ID" value="NZ_VUMV01000001.1"/>
</dbReference>
<dbReference type="PANTHER" id="PTHR10285">
    <property type="entry name" value="URIDINE KINASE"/>
    <property type="match status" value="1"/>
</dbReference>
<name>A0A7X2P5V7_9FIRM</name>
<evidence type="ECO:0000313" key="3">
    <source>
        <dbReference type="Proteomes" id="UP000466864"/>
    </source>
</evidence>
<dbReference type="GO" id="GO:0016301">
    <property type="term" value="F:kinase activity"/>
    <property type="evidence" value="ECO:0007669"/>
    <property type="project" value="UniProtKB-KW"/>
</dbReference>
<feature type="domain" description="Phosphoribulokinase/uridine kinase" evidence="1">
    <location>
        <begin position="293"/>
        <end position="489"/>
    </location>
</feature>
<dbReference type="CDD" id="cd02028">
    <property type="entry name" value="UMPK_like"/>
    <property type="match status" value="1"/>
</dbReference>
<dbReference type="Gene3D" id="3.40.50.300">
    <property type="entry name" value="P-loop containing nucleotide triphosphate hydrolases"/>
    <property type="match status" value="1"/>
</dbReference>
<dbReference type="AlphaFoldDB" id="A0A7X2P5V7"/>
<dbReference type="SUPFAM" id="SSF52540">
    <property type="entry name" value="P-loop containing nucleoside triphosphate hydrolases"/>
    <property type="match status" value="1"/>
</dbReference>
<keyword evidence="2" id="KW-0808">Transferase</keyword>
<dbReference type="InterPro" id="IPR018163">
    <property type="entry name" value="Thr/Ala-tRNA-synth_IIc_edit"/>
</dbReference>
<comment type="caution">
    <text evidence="2">The sequence shown here is derived from an EMBL/GenBank/DDBJ whole genome shotgun (WGS) entry which is preliminary data.</text>
</comment>
<proteinExistence type="predicted"/>
<evidence type="ECO:0000313" key="2">
    <source>
        <dbReference type="EMBL" id="MST80764.1"/>
    </source>
</evidence>